<evidence type="ECO:0000256" key="12">
    <source>
        <dbReference type="ARBA" id="ARBA00037975"/>
    </source>
</evidence>
<evidence type="ECO:0000256" key="6">
    <source>
        <dbReference type="ARBA" id="ARBA00022692"/>
    </source>
</evidence>
<protein>
    <submittedName>
        <fullName evidence="15">Cytochrome b561</fullName>
    </submittedName>
</protein>
<comment type="subcellular location">
    <subcellularLocation>
        <location evidence="2">Cell membrane</location>
        <topology evidence="2">Multi-pass membrane protein</topology>
    </subcellularLocation>
</comment>
<dbReference type="InterPro" id="IPR052168">
    <property type="entry name" value="Cytochrome_b561_oxidase"/>
</dbReference>
<dbReference type="Proteomes" id="UP000182085">
    <property type="component" value="Chromosome I"/>
</dbReference>
<dbReference type="InterPro" id="IPR016174">
    <property type="entry name" value="Di-haem_cyt_TM"/>
</dbReference>
<keyword evidence="9 13" id="KW-1133">Transmembrane helix</keyword>
<feature type="transmembrane region" description="Helical" evidence="13">
    <location>
        <begin position="12"/>
        <end position="36"/>
    </location>
</feature>
<feature type="transmembrane region" description="Helical" evidence="13">
    <location>
        <begin position="82"/>
        <end position="106"/>
    </location>
</feature>
<evidence type="ECO:0000256" key="1">
    <source>
        <dbReference type="ARBA" id="ARBA00001970"/>
    </source>
</evidence>
<feature type="transmembrane region" description="Helical" evidence="13">
    <location>
        <begin position="134"/>
        <end position="154"/>
    </location>
</feature>
<evidence type="ECO:0000256" key="11">
    <source>
        <dbReference type="ARBA" id="ARBA00023136"/>
    </source>
</evidence>
<evidence type="ECO:0000256" key="10">
    <source>
        <dbReference type="ARBA" id="ARBA00023004"/>
    </source>
</evidence>
<proteinExistence type="inferred from homology"/>
<keyword evidence="8" id="KW-0249">Electron transport</keyword>
<dbReference type="GO" id="GO:0009055">
    <property type="term" value="F:electron transfer activity"/>
    <property type="evidence" value="ECO:0007669"/>
    <property type="project" value="InterPro"/>
</dbReference>
<keyword evidence="3" id="KW-0813">Transport</keyword>
<keyword evidence="6 13" id="KW-0812">Transmembrane</keyword>
<dbReference type="PANTHER" id="PTHR30529">
    <property type="entry name" value="CYTOCHROME B561"/>
    <property type="match status" value="1"/>
</dbReference>
<dbReference type="PANTHER" id="PTHR30529:SF1">
    <property type="entry name" value="CYTOCHROME B561 HOMOLOG 2"/>
    <property type="match status" value="1"/>
</dbReference>
<keyword evidence="7" id="KW-0479">Metal-binding</keyword>
<dbReference type="Pfam" id="PF01292">
    <property type="entry name" value="Ni_hydr_CYTB"/>
    <property type="match status" value="1"/>
</dbReference>
<evidence type="ECO:0000256" key="5">
    <source>
        <dbReference type="ARBA" id="ARBA00022617"/>
    </source>
</evidence>
<evidence type="ECO:0000256" key="9">
    <source>
        <dbReference type="ARBA" id="ARBA00022989"/>
    </source>
</evidence>
<dbReference type="InterPro" id="IPR011577">
    <property type="entry name" value="Cyt_b561_bac/Ni-Hgenase"/>
</dbReference>
<evidence type="ECO:0000313" key="15">
    <source>
        <dbReference type="EMBL" id="SDV14595.1"/>
    </source>
</evidence>
<evidence type="ECO:0000256" key="4">
    <source>
        <dbReference type="ARBA" id="ARBA00022475"/>
    </source>
</evidence>
<dbReference type="SUPFAM" id="SSF81342">
    <property type="entry name" value="Transmembrane di-heme cytochromes"/>
    <property type="match status" value="1"/>
</dbReference>
<evidence type="ECO:0000256" key="8">
    <source>
        <dbReference type="ARBA" id="ARBA00022982"/>
    </source>
</evidence>
<evidence type="ECO:0000256" key="3">
    <source>
        <dbReference type="ARBA" id="ARBA00022448"/>
    </source>
</evidence>
<keyword evidence="11 13" id="KW-0472">Membrane</keyword>
<gene>
    <name evidence="15" type="ORF">SAMN04490209_4553</name>
</gene>
<keyword evidence="16" id="KW-1185">Reference proteome</keyword>
<dbReference type="GO" id="GO:0020037">
    <property type="term" value="F:heme binding"/>
    <property type="evidence" value="ECO:0007669"/>
    <property type="project" value="TreeGrafter"/>
</dbReference>
<reference evidence="15 16" key="1">
    <citation type="submission" date="2016-10" db="EMBL/GenBank/DDBJ databases">
        <authorList>
            <person name="Varghese N."/>
            <person name="Submissions S."/>
        </authorList>
    </citation>
    <scope>NUCLEOTIDE SEQUENCE [LARGE SCALE GENOMIC DNA]</scope>
    <source>
        <strain evidence="15 16">BS2777</strain>
    </source>
</reference>
<dbReference type="GO" id="GO:0022904">
    <property type="term" value="P:respiratory electron transport chain"/>
    <property type="evidence" value="ECO:0007669"/>
    <property type="project" value="InterPro"/>
</dbReference>
<dbReference type="GO" id="GO:0046872">
    <property type="term" value="F:metal ion binding"/>
    <property type="evidence" value="ECO:0007669"/>
    <property type="project" value="UniProtKB-KW"/>
</dbReference>
<dbReference type="GO" id="GO:0005886">
    <property type="term" value="C:plasma membrane"/>
    <property type="evidence" value="ECO:0007669"/>
    <property type="project" value="UniProtKB-SubCell"/>
</dbReference>
<comment type="cofactor">
    <cofactor evidence="1">
        <name>heme b</name>
        <dbReference type="ChEBI" id="CHEBI:60344"/>
    </cofactor>
</comment>
<evidence type="ECO:0000259" key="14">
    <source>
        <dbReference type="Pfam" id="PF01292"/>
    </source>
</evidence>
<keyword evidence="4" id="KW-1003">Cell membrane</keyword>
<dbReference type="EMBL" id="LT629801">
    <property type="protein sequence ID" value="SDV14595.1"/>
    <property type="molecule type" value="Genomic_DNA"/>
</dbReference>
<comment type="similarity">
    <text evidence="12">Belongs to the cytochrome b561 family.</text>
</comment>
<evidence type="ECO:0000313" key="16">
    <source>
        <dbReference type="Proteomes" id="UP000182085"/>
    </source>
</evidence>
<keyword evidence="10" id="KW-0408">Iron</keyword>
<feature type="transmembrane region" description="Helical" evidence="13">
    <location>
        <begin position="42"/>
        <end position="61"/>
    </location>
</feature>
<feature type="domain" description="Cytochrome b561 bacterial/Ni-hydrogenase" evidence="14">
    <location>
        <begin position="6"/>
        <end position="167"/>
    </location>
</feature>
<name>A0AAE8HGB9_9PSED</name>
<sequence>MNTSAYSTGQKLLHWISAVIILWALLSGFFVAVFSVPASVKAWVAFFNVSLTTAYIPIFVLRVFCSFSHGLDFSSKRTVQEYLALLVHKAMYLVLAVVLATGVLMMDRPINIFNLVSIAPFESDAARIALYTRVHVLSCVALLLMLVLHIGAVVMHERRGKRVMARMSFTQPPGPQAEASGGNLASLNATSNAPVSKVKINAPMPFQPAKCQKNPPAVPAMLEPA</sequence>
<organism evidence="15 16">
    <name type="scientific">Pseudomonas rhodesiae</name>
    <dbReference type="NCBI Taxonomy" id="76760"/>
    <lineage>
        <taxon>Bacteria</taxon>
        <taxon>Pseudomonadati</taxon>
        <taxon>Pseudomonadota</taxon>
        <taxon>Gammaproteobacteria</taxon>
        <taxon>Pseudomonadales</taxon>
        <taxon>Pseudomonadaceae</taxon>
        <taxon>Pseudomonas</taxon>
    </lineage>
</organism>
<evidence type="ECO:0000256" key="7">
    <source>
        <dbReference type="ARBA" id="ARBA00022723"/>
    </source>
</evidence>
<accession>A0AAE8HGB9</accession>
<keyword evidence="5" id="KW-0349">Heme</keyword>
<dbReference type="AlphaFoldDB" id="A0AAE8HGB9"/>
<evidence type="ECO:0000256" key="2">
    <source>
        <dbReference type="ARBA" id="ARBA00004651"/>
    </source>
</evidence>
<evidence type="ECO:0000256" key="13">
    <source>
        <dbReference type="SAM" id="Phobius"/>
    </source>
</evidence>